<keyword evidence="4" id="KW-1185">Reference proteome</keyword>
<dbReference type="InterPro" id="IPR028098">
    <property type="entry name" value="Glyco_trans_4-like_N"/>
</dbReference>
<reference evidence="3 4" key="1">
    <citation type="submission" date="2017-05" db="EMBL/GenBank/DDBJ databases">
        <title>Thiocyanate degradation by Thiohalobacter thiocyanaticus FOKN1.</title>
        <authorList>
            <person name="Oshiki M."/>
            <person name="Fukushima T."/>
            <person name="Kawano S."/>
            <person name="Nakagawa J."/>
        </authorList>
    </citation>
    <scope>NUCLEOTIDE SEQUENCE [LARGE SCALE GENOMIC DNA]</scope>
    <source>
        <strain evidence="3 4">FOKN1</strain>
    </source>
</reference>
<keyword evidence="3" id="KW-0808">Transferase</keyword>
<dbReference type="Proteomes" id="UP000218765">
    <property type="component" value="Chromosome"/>
</dbReference>
<feature type="domain" description="Glycosyltransferase subfamily 4-like N-terminal" evidence="2">
    <location>
        <begin position="14"/>
        <end position="180"/>
    </location>
</feature>
<dbReference type="InterPro" id="IPR001296">
    <property type="entry name" value="Glyco_trans_1"/>
</dbReference>
<name>A0A1Z4VT13_9GAMM</name>
<accession>A0A1Z4VT13</accession>
<proteinExistence type="predicted"/>
<sequence length="430" mass="48062">MNIVIFTNTFTPHVGGVARSVQAFTRHYRQRGHRVLTVAPEFKNMPEAETDVIRVPAIQNFNASDFSVALPIPAGLSEALETFAPDVVHSQHPFLLGMTAVRMARYLQRPLVFTHHTLYEQYTHYVPGDSPLLRRFVIELATHYANLADQVFAPSESVRDLLHARGVTVPVRVVPTGVEVADFANGDRAAFRERQDIPEDAFVVGHLGRLAPEKNLEFLARAVAEFVRTRNNAWFVVVGTGTSEPAIRETFSRAGCADRLQILGTQQGRDLADALSAMDVFGFASHSETQGMVLTEAMAAGLPVVALDASGAREVVRDRHNGRLLREENADDFCTALAWVHERSPEQRRQLNDAAQATARAFSMDRSADNALECFAHLRRQHPEHTREEESAWEQVRARIKAEWDILRSLTRAGDGALSDYWSDDKHRPQ</sequence>
<evidence type="ECO:0000313" key="3">
    <source>
        <dbReference type="EMBL" id="BAZ94777.1"/>
    </source>
</evidence>
<organism evidence="3 4">
    <name type="scientific">Thiohalobacter thiocyanaticus</name>
    <dbReference type="NCBI Taxonomy" id="585455"/>
    <lineage>
        <taxon>Bacteria</taxon>
        <taxon>Pseudomonadati</taxon>
        <taxon>Pseudomonadota</taxon>
        <taxon>Gammaproteobacteria</taxon>
        <taxon>Thiohalobacterales</taxon>
        <taxon>Thiohalobacteraceae</taxon>
        <taxon>Thiohalobacter</taxon>
    </lineage>
</organism>
<feature type="domain" description="Glycosyl transferase family 1" evidence="1">
    <location>
        <begin position="188"/>
        <end position="356"/>
    </location>
</feature>
<dbReference type="AlphaFoldDB" id="A0A1Z4VT13"/>
<protein>
    <submittedName>
        <fullName evidence="3">Glycosyltransferase</fullName>
    </submittedName>
</protein>
<dbReference type="GO" id="GO:0016757">
    <property type="term" value="F:glycosyltransferase activity"/>
    <property type="evidence" value="ECO:0007669"/>
    <property type="project" value="InterPro"/>
</dbReference>
<evidence type="ECO:0000259" key="1">
    <source>
        <dbReference type="Pfam" id="PF00534"/>
    </source>
</evidence>
<dbReference type="KEGG" id="ttc:FOKN1_2403"/>
<dbReference type="Pfam" id="PF13439">
    <property type="entry name" value="Glyco_transf_4"/>
    <property type="match status" value="1"/>
</dbReference>
<dbReference type="OrthoDB" id="9802525at2"/>
<dbReference type="PANTHER" id="PTHR45947">
    <property type="entry name" value="SULFOQUINOVOSYL TRANSFERASE SQD2"/>
    <property type="match status" value="1"/>
</dbReference>
<dbReference type="Pfam" id="PF00534">
    <property type="entry name" value="Glycos_transf_1"/>
    <property type="match status" value="1"/>
</dbReference>
<dbReference type="PANTHER" id="PTHR45947:SF3">
    <property type="entry name" value="SULFOQUINOVOSYL TRANSFERASE SQD2"/>
    <property type="match status" value="1"/>
</dbReference>
<gene>
    <name evidence="3" type="ORF">FOKN1_2403</name>
</gene>
<dbReference type="SUPFAM" id="SSF53756">
    <property type="entry name" value="UDP-Glycosyltransferase/glycogen phosphorylase"/>
    <property type="match status" value="1"/>
</dbReference>
<evidence type="ECO:0000313" key="4">
    <source>
        <dbReference type="Proteomes" id="UP000218765"/>
    </source>
</evidence>
<dbReference type="RefSeq" id="WP_096366837.1">
    <property type="nucleotide sequence ID" value="NZ_AP018052.1"/>
</dbReference>
<evidence type="ECO:0000259" key="2">
    <source>
        <dbReference type="Pfam" id="PF13439"/>
    </source>
</evidence>
<dbReference type="Gene3D" id="3.40.50.2000">
    <property type="entry name" value="Glycogen Phosphorylase B"/>
    <property type="match status" value="2"/>
</dbReference>
<dbReference type="InterPro" id="IPR050194">
    <property type="entry name" value="Glycosyltransferase_grp1"/>
</dbReference>
<dbReference type="EMBL" id="AP018052">
    <property type="protein sequence ID" value="BAZ94777.1"/>
    <property type="molecule type" value="Genomic_DNA"/>
</dbReference>